<feature type="compositionally biased region" description="Polar residues" evidence="1">
    <location>
        <begin position="151"/>
        <end position="162"/>
    </location>
</feature>
<protein>
    <submittedName>
        <fullName evidence="3">Uncharacterized protein</fullName>
    </submittedName>
</protein>
<feature type="transmembrane region" description="Helical" evidence="2">
    <location>
        <begin position="12"/>
        <end position="30"/>
    </location>
</feature>
<dbReference type="EMBL" id="HBGS01058780">
    <property type="protein sequence ID" value="CAD9484936.1"/>
    <property type="molecule type" value="Transcribed_RNA"/>
</dbReference>
<evidence type="ECO:0000256" key="1">
    <source>
        <dbReference type="SAM" id="MobiDB-lite"/>
    </source>
</evidence>
<keyword evidence="2" id="KW-1133">Transmembrane helix</keyword>
<organism evidence="3">
    <name type="scientific">Octactis speculum</name>
    <dbReference type="NCBI Taxonomy" id="3111310"/>
    <lineage>
        <taxon>Eukaryota</taxon>
        <taxon>Sar</taxon>
        <taxon>Stramenopiles</taxon>
        <taxon>Ochrophyta</taxon>
        <taxon>Dictyochophyceae</taxon>
        <taxon>Dictyochales</taxon>
        <taxon>Dictyochaceae</taxon>
        <taxon>Octactis</taxon>
    </lineage>
</organism>
<proteinExistence type="predicted"/>
<gene>
    <name evidence="3" type="ORF">DSPE1174_LOCUS30658</name>
</gene>
<sequence>MTNAQIYVAGQPLLRPFVVLIFALVSVRVYSIHDPYILDSDDLFAEVKEWSTVAIVIFSIINQMYAQLDTKIQAGSNIMLTAALMVVFGVFAYFCLKSIGTEVSFFTSMFTRLFPRTTEMIKKWSTDTKDPTVDESDSDLTSVVEEHSDSNQESTGCKETTGNAGLEMVPIQSEFYFPTFSEPGNETFETGFEMEI</sequence>
<evidence type="ECO:0000313" key="3">
    <source>
        <dbReference type="EMBL" id="CAD9484936.1"/>
    </source>
</evidence>
<feature type="region of interest" description="Disordered" evidence="1">
    <location>
        <begin position="126"/>
        <end position="162"/>
    </location>
</feature>
<evidence type="ECO:0000256" key="2">
    <source>
        <dbReference type="SAM" id="Phobius"/>
    </source>
</evidence>
<reference evidence="3" key="1">
    <citation type="submission" date="2021-01" db="EMBL/GenBank/DDBJ databases">
        <authorList>
            <person name="Corre E."/>
            <person name="Pelletier E."/>
            <person name="Niang G."/>
            <person name="Scheremetjew M."/>
            <person name="Finn R."/>
            <person name="Kale V."/>
            <person name="Holt S."/>
            <person name="Cochrane G."/>
            <person name="Meng A."/>
            <person name="Brown T."/>
            <person name="Cohen L."/>
        </authorList>
    </citation>
    <scope>NUCLEOTIDE SEQUENCE</scope>
    <source>
        <strain evidence="3">CCMP1381</strain>
    </source>
</reference>
<keyword evidence="2" id="KW-0472">Membrane</keyword>
<dbReference type="AlphaFoldDB" id="A0A7S2HAK5"/>
<name>A0A7S2HAK5_9STRA</name>
<accession>A0A7S2HAK5</accession>
<feature type="transmembrane region" description="Helical" evidence="2">
    <location>
        <begin position="78"/>
        <end position="99"/>
    </location>
</feature>
<keyword evidence="2" id="KW-0812">Transmembrane</keyword>